<dbReference type="AlphaFoldDB" id="A0A6G8B084"/>
<evidence type="ECO:0000256" key="2">
    <source>
        <dbReference type="ARBA" id="ARBA00022670"/>
    </source>
</evidence>
<evidence type="ECO:0000256" key="5">
    <source>
        <dbReference type="PROSITE-ProRule" id="PRU01240"/>
    </source>
</evidence>
<dbReference type="GO" id="GO:0004252">
    <property type="term" value="F:serine-type endopeptidase activity"/>
    <property type="evidence" value="ECO:0007669"/>
    <property type="project" value="InterPro"/>
</dbReference>
<evidence type="ECO:0000256" key="6">
    <source>
        <dbReference type="SAM" id="MobiDB-lite"/>
    </source>
</evidence>
<dbReference type="EMBL" id="CP049888">
    <property type="protein sequence ID" value="QIL50629.1"/>
    <property type="molecule type" value="Genomic_DNA"/>
</dbReference>
<dbReference type="GO" id="GO:0006508">
    <property type="term" value="P:proteolysis"/>
    <property type="evidence" value="ECO:0007669"/>
    <property type="project" value="UniProtKB-KW"/>
</dbReference>
<dbReference type="Pfam" id="PF00082">
    <property type="entry name" value="Peptidase_S8"/>
    <property type="match status" value="1"/>
</dbReference>
<dbReference type="SUPFAM" id="SSF52743">
    <property type="entry name" value="Subtilisin-like"/>
    <property type="match status" value="1"/>
</dbReference>
<keyword evidence="3" id="KW-0378">Hydrolase</keyword>
<sequence length="221" mass="24771">MTIIFIFLIGIFCFSNVKKNTLRVAIIDGRVTNFKTHERIIKQGSSETEFHANSVFNILRRNVNSKKVQYFSYSILDDDFSFDEEDLLKALSAAEKDHVDIINLSLSSILKNENVQTKVEQLIRKNIIIVAAAGNGGPGKPNYPARLNGVIAVGSKVNSRYSDFSPDEGLEANANGENESYQGKTLKGTSFSTPKITNMIIKRIIDMKESKRSVKKEYLDK</sequence>
<keyword evidence="9" id="KW-1185">Reference proteome</keyword>
<evidence type="ECO:0000259" key="7">
    <source>
        <dbReference type="Pfam" id="PF00082"/>
    </source>
</evidence>
<dbReference type="PANTHER" id="PTHR43806:SF11">
    <property type="entry name" value="CEREVISIN-RELATED"/>
    <property type="match status" value="1"/>
</dbReference>
<organism evidence="8 9">
    <name type="scientific">Weissella coleopterorum</name>
    <dbReference type="NCBI Taxonomy" id="2714949"/>
    <lineage>
        <taxon>Bacteria</taxon>
        <taxon>Bacillati</taxon>
        <taxon>Bacillota</taxon>
        <taxon>Bacilli</taxon>
        <taxon>Lactobacillales</taxon>
        <taxon>Lactobacillaceae</taxon>
        <taxon>Weissella</taxon>
    </lineage>
</organism>
<dbReference type="PROSITE" id="PS51892">
    <property type="entry name" value="SUBTILASE"/>
    <property type="match status" value="1"/>
</dbReference>
<feature type="region of interest" description="Disordered" evidence="6">
    <location>
        <begin position="164"/>
        <end position="188"/>
    </location>
</feature>
<evidence type="ECO:0000256" key="3">
    <source>
        <dbReference type="ARBA" id="ARBA00022801"/>
    </source>
</evidence>
<proteinExistence type="inferred from homology"/>
<dbReference type="Proteomes" id="UP000500741">
    <property type="component" value="Chromosome"/>
</dbReference>
<evidence type="ECO:0000313" key="9">
    <source>
        <dbReference type="Proteomes" id="UP000500741"/>
    </source>
</evidence>
<dbReference type="InterPro" id="IPR036852">
    <property type="entry name" value="Peptidase_S8/S53_dom_sf"/>
</dbReference>
<accession>A0A6G8B084</accession>
<protein>
    <submittedName>
        <fullName evidence="8">S8 family serine peptidase</fullName>
    </submittedName>
</protein>
<name>A0A6G8B084_9LACO</name>
<dbReference type="RefSeq" id="WP_166010420.1">
    <property type="nucleotide sequence ID" value="NZ_CP049888.1"/>
</dbReference>
<feature type="domain" description="Peptidase S8/S53" evidence="7">
    <location>
        <begin position="69"/>
        <end position="200"/>
    </location>
</feature>
<dbReference type="KEGG" id="wco:G7084_04465"/>
<gene>
    <name evidence="8" type="ORF">G7084_04465</name>
</gene>
<evidence type="ECO:0000256" key="1">
    <source>
        <dbReference type="ARBA" id="ARBA00011073"/>
    </source>
</evidence>
<evidence type="ECO:0000313" key="8">
    <source>
        <dbReference type="EMBL" id="QIL50629.1"/>
    </source>
</evidence>
<keyword evidence="2" id="KW-0645">Protease</keyword>
<dbReference type="PANTHER" id="PTHR43806">
    <property type="entry name" value="PEPTIDASE S8"/>
    <property type="match status" value="1"/>
</dbReference>
<reference evidence="8 9" key="1">
    <citation type="submission" date="2020-03" db="EMBL/GenBank/DDBJ databases">
        <title>Weissella sp. nov., isolated from Cybister lewisianus.</title>
        <authorList>
            <person name="Hyun D.-W."/>
            <person name="Bae J.-W."/>
        </authorList>
    </citation>
    <scope>NUCLEOTIDE SEQUENCE [LARGE SCALE GENOMIC DNA]</scope>
    <source>
        <strain evidence="8 9">HDW19</strain>
    </source>
</reference>
<comment type="similarity">
    <text evidence="1 5">Belongs to the peptidase S8 family.</text>
</comment>
<evidence type="ECO:0000256" key="4">
    <source>
        <dbReference type="ARBA" id="ARBA00022825"/>
    </source>
</evidence>
<dbReference type="InterPro" id="IPR000209">
    <property type="entry name" value="Peptidase_S8/S53_dom"/>
</dbReference>
<dbReference type="Gene3D" id="3.40.50.200">
    <property type="entry name" value="Peptidase S8/S53 domain"/>
    <property type="match status" value="1"/>
</dbReference>
<dbReference type="InterPro" id="IPR050131">
    <property type="entry name" value="Peptidase_S8_subtilisin-like"/>
</dbReference>
<comment type="caution">
    <text evidence="5">Lacks conserved residue(s) required for the propagation of feature annotation.</text>
</comment>
<keyword evidence="4" id="KW-0720">Serine protease</keyword>